<evidence type="ECO:0000256" key="1">
    <source>
        <dbReference type="SAM" id="Phobius"/>
    </source>
</evidence>
<evidence type="ECO:0000313" key="3">
    <source>
        <dbReference type="Proteomes" id="UP001321445"/>
    </source>
</evidence>
<dbReference type="EMBL" id="AP027370">
    <property type="protein sequence ID" value="BDY13256.1"/>
    <property type="molecule type" value="Genomic_DNA"/>
</dbReference>
<dbReference type="Proteomes" id="UP001321445">
    <property type="component" value="Chromosome"/>
</dbReference>
<keyword evidence="1" id="KW-0812">Transmembrane</keyword>
<reference evidence="2 3" key="1">
    <citation type="submission" date="2023-03" db="EMBL/GenBank/DDBJ databases">
        <title>Description of Hydrogenimonas sp. ISO32.</title>
        <authorList>
            <person name="Mino S."/>
            <person name="Fukazawa S."/>
            <person name="Sawabe T."/>
        </authorList>
    </citation>
    <scope>NUCLEOTIDE SEQUENCE [LARGE SCALE GENOMIC DNA]</scope>
    <source>
        <strain evidence="2 3">ISO32</strain>
    </source>
</reference>
<protein>
    <submittedName>
        <fullName evidence="2">Uncharacterized protein</fullName>
    </submittedName>
</protein>
<accession>A0ABM8FLL3</accession>
<name>A0ABM8FLL3_9BACT</name>
<keyword evidence="1" id="KW-0472">Membrane</keyword>
<evidence type="ECO:0000313" key="2">
    <source>
        <dbReference type="EMBL" id="BDY13256.1"/>
    </source>
</evidence>
<feature type="transmembrane region" description="Helical" evidence="1">
    <location>
        <begin position="38"/>
        <end position="58"/>
    </location>
</feature>
<keyword evidence="1" id="KW-1133">Transmembrane helix</keyword>
<organism evidence="2 3">
    <name type="scientific">Hydrogenimonas cancrithermarum</name>
    <dbReference type="NCBI Taxonomy" id="2993563"/>
    <lineage>
        <taxon>Bacteria</taxon>
        <taxon>Pseudomonadati</taxon>
        <taxon>Campylobacterota</taxon>
        <taxon>Epsilonproteobacteria</taxon>
        <taxon>Campylobacterales</taxon>
        <taxon>Hydrogenimonadaceae</taxon>
        <taxon>Hydrogenimonas</taxon>
    </lineage>
</organism>
<keyword evidence="3" id="KW-1185">Reference proteome</keyword>
<proteinExistence type="predicted"/>
<sequence length="64" mass="6946">MKPIKLVAPNYLQSKIKSFGFSSGSEVLPKSKRGSQNLIVYLISINSVVSSFIEGLIVNDNAAF</sequence>
<gene>
    <name evidence="2" type="ORF">HCR_15680</name>
</gene>